<keyword evidence="3 6" id="KW-0949">S-adenosyl-L-methionine</keyword>
<dbReference type="InterPro" id="IPR029063">
    <property type="entry name" value="SAM-dependent_MTases_sf"/>
</dbReference>
<dbReference type="EMBL" id="CP107716">
    <property type="protein sequence ID" value="UYQ70946.1"/>
    <property type="molecule type" value="Genomic_DNA"/>
</dbReference>
<dbReference type="InterPro" id="IPR031303">
    <property type="entry name" value="C5_meth_CS"/>
</dbReference>
<evidence type="ECO:0000256" key="9">
    <source>
        <dbReference type="SAM" id="MobiDB-lite"/>
    </source>
</evidence>
<dbReference type="Gene3D" id="3.90.120.10">
    <property type="entry name" value="DNA Methylase, subunit A, domain 2"/>
    <property type="match status" value="1"/>
</dbReference>
<feature type="active site" evidence="6">
    <location>
        <position position="92"/>
    </location>
</feature>
<dbReference type="InterPro" id="IPR001525">
    <property type="entry name" value="C5_MeTfrase"/>
</dbReference>
<dbReference type="PROSITE" id="PS00094">
    <property type="entry name" value="C5_MTASE_1"/>
    <property type="match status" value="1"/>
</dbReference>
<evidence type="ECO:0000256" key="8">
    <source>
        <dbReference type="RuleBase" id="RU000417"/>
    </source>
</evidence>
<evidence type="ECO:0000313" key="11">
    <source>
        <dbReference type="Proteomes" id="UP001163882"/>
    </source>
</evidence>
<keyword evidence="11" id="KW-1185">Reference proteome</keyword>
<dbReference type="PROSITE" id="PS51679">
    <property type="entry name" value="SAM_MT_C5"/>
    <property type="match status" value="1"/>
</dbReference>
<sequence length="446" mass="48974">MGENVGGGGMARPIGIDLFAGAGGMSLGFEQAGFDVVAAVEIDPVHAAVHKFNFPDCAVIPRSVTDVSGEDIRAEAGIGDRTVDVVFGGAPCQGFSLIGQRALDDPRNALVKDFVRLVRELDSNYFVFENVKGLTVGKHRKFLFELIEEFEEIGYSVQRDWRVLNAADYGVPQDRQRLILMGAKKGRSLPDYPKAIAERPTCQDALADLPNAEEFERLRNSDSIKTAAFGKPSTYAEPLRGLGNDAWAYGHPRNWDPKKLTSSARTEHTEISRRRFRETEQGRVEPISRLFKLPADGVSNTLRAGTDSARGAFTSPRPIHYAFDRCVTVREMARLHGFPDWFRFNVTKWHGARQIGNSVPPPLARAVASVVIAALGGRPTRPTEAVDLGDEKLLSMGNTEAAAYFDIQNPIGRRDKKSGARKRKQEEIEASYALHRGAQLVDGVAG</sequence>
<evidence type="ECO:0000256" key="6">
    <source>
        <dbReference type="PROSITE-ProRule" id="PRU01016"/>
    </source>
</evidence>
<evidence type="ECO:0000256" key="4">
    <source>
        <dbReference type="ARBA" id="ARBA00022747"/>
    </source>
</evidence>
<dbReference type="Gene3D" id="3.40.50.150">
    <property type="entry name" value="Vaccinia Virus protein VP39"/>
    <property type="match status" value="1"/>
</dbReference>
<dbReference type="EC" id="2.1.1.37" evidence="8"/>
<dbReference type="InterPro" id="IPR050390">
    <property type="entry name" value="C5-Methyltransferase"/>
</dbReference>
<dbReference type="InterPro" id="IPR018117">
    <property type="entry name" value="C5_DNA_meth_AS"/>
</dbReference>
<dbReference type="SUPFAM" id="SSF53335">
    <property type="entry name" value="S-adenosyl-L-methionine-dependent methyltransferases"/>
    <property type="match status" value="1"/>
</dbReference>
<evidence type="ECO:0000256" key="7">
    <source>
        <dbReference type="RuleBase" id="RU000416"/>
    </source>
</evidence>
<dbReference type="PANTHER" id="PTHR10629">
    <property type="entry name" value="CYTOSINE-SPECIFIC METHYLTRANSFERASE"/>
    <property type="match status" value="1"/>
</dbReference>
<evidence type="ECO:0000313" key="10">
    <source>
        <dbReference type="EMBL" id="UYQ70946.1"/>
    </source>
</evidence>
<comment type="catalytic activity">
    <reaction evidence="5 8">
        <text>a 2'-deoxycytidine in DNA + S-adenosyl-L-methionine = a 5-methyl-2'-deoxycytidine in DNA + S-adenosyl-L-homocysteine + H(+)</text>
        <dbReference type="Rhea" id="RHEA:13681"/>
        <dbReference type="Rhea" id="RHEA-COMP:11369"/>
        <dbReference type="Rhea" id="RHEA-COMP:11370"/>
        <dbReference type="ChEBI" id="CHEBI:15378"/>
        <dbReference type="ChEBI" id="CHEBI:57856"/>
        <dbReference type="ChEBI" id="CHEBI:59789"/>
        <dbReference type="ChEBI" id="CHEBI:85452"/>
        <dbReference type="ChEBI" id="CHEBI:85454"/>
        <dbReference type="EC" id="2.1.1.37"/>
    </reaction>
</comment>
<evidence type="ECO:0000256" key="3">
    <source>
        <dbReference type="ARBA" id="ARBA00022691"/>
    </source>
</evidence>
<dbReference type="GO" id="GO:0032259">
    <property type="term" value="P:methylation"/>
    <property type="evidence" value="ECO:0007669"/>
    <property type="project" value="UniProtKB-KW"/>
</dbReference>
<reference evidence="10" key="1">
    <citation type="submission" date="2022-10" db="EMBL/GenBank/DDBJ databases">
        <title>YIM 151497 complete genome.</title>
        <authorList>
            <person name="Chen X."/>
        </authorList>
    </citation>
    <scope>NUCLEOTIDE SEQUENCE</scope>
    <source>
        <strain evidence="10">YIM 151497</strain>
    </source>
</reference>
<dbReference type="Proteomes" id="UP001163882">
    <property type="component" value="Chromosome"/>
</dbReference>
<keyword evidence="2 6" id="KW-0808">Transferase</keyword>
<dbReference type="GO" id="GO:0008168">
    <property type="term" value="F:methyltransferase activity"/>
    <property type="evidence" value="ECO:0007669"/>
    <property type="project" value="UniProtKB-KW"/>
</dbReference>
<dbReference type="NCBIfam" id="TIGR00675">
    <property type="entry name" value="dcm"/>
    <property type="match status" value="1"/>
</dbReference>
<evidence type="ECO:0000256" key="2">
    <source>
        <dbReference type="ARBA" id="ARBA00022679"/>
    </source>
</evidence>
<keyword evidence="4" id="KW-0680">Restriction system</keyword>
<organism evidence="10 11">
    <name type="scientific">Pelagibacterium flavum</name>
    <dbReference type="NCBI Taxonomy" id="2984530"/>
    <lineage>
        <taxon>Bacteria</taxon>
        <taxon>Pseudomonadati</taxon>
        <taxon>Pseudomonadota</taxon>
        <taxon>Alphaproteobacteria</taxon>
        <taxon>Hyphomicrobiales</taxon>
        <taxon>Devosiaceae</taxon>
        <taxon>Pelagibacterium</taxon>
    </lineage>
</organism>
<evidence type="ECO:0000256" key="1">
    <source>
        <dbReference type="ARBA" id="ARBA00022603"/>
    </source>
</evidence>
<name>A0ABY6IKB7_9HYPH</name>
<keyword evidence="1 6" id="KW-0489">Methyltransferase</keyword>
<gene>
    <name evidence="10" type="ORF">OF122_12840</name>
</gene>
<feature type="region of interest" description="Disordered" evidence="9">
    <location>
        <begin position="258"/>
        <end position="280"/>
    </location>
</feature>
<evidence type="ECO:0000256" key="5">
    <source>
        <dbReference type="ARBA" id="ARBA00047422"/>
    </source>
</evidence>
<comment type="similarity">
    <text evidence="6 7">Belongs to the class I-like SAM-binding methyltransferase superfamily. C5-methyltransferase family.</text>
</comment>
<dbReference type="PRINTS" id="PR00105">
    <property type="entry name" value="C5METTRFRASE"/>
</dbReference>
<protein>
    <recommendedName>
        <fullName evidence="8">Cytosine-specific methyltransferase</fullName>
        <ecNumber evidence="8">2.1.1.37</ecNumber>
    </recommendedName>
</protein>
<dbReference type="RefSeq" id="WP_264224610.1">
    <property type="nucleotide sequence ID" value="NZ_CP107716.1"/>
</dbReference>
<dbReference type="PANTHER" id="PTHR10629:SF52">
    <property type="entry name" value="DNA (CYTOSINE-5)-METHYLTRANSFERASE 1"/>
    <property type="match status" value="1"/>
</dbReference>
<proteinExistence type="inferred from homology"/>
<accession>A0ABY6IKB7</accession>
<dbReference type="Pfam" id="PF00145">
    <property type="entry name" value="DNA_methylase"/>
    <property type="match status" value="1"/>
</dbReference>
<dbReference type="PROSITE" id="PS00095">
    <property type="entry name" value="C5_MTASE_2"/>
    <property type="match status" value="1"/>
</dbReference>